<evidence type="ECO:0000313" key="12">
    <source>
        <dbReference type="Proteomes" id="UP000198677"/>
    </source>
</evidence>
<organism evidence="11 12">
    <name type="scientific">Rhodococcus maanshanensis</name>
    <dbReference type="NCBI Taxonomy" id="183556"/>
    <lineage>
        <taxon>Bacteria</taxon>
        <taxon>Bacillati</taxon>
        <taxon>Actinomycetota</taxon>
        <taxon>Actinomycetes</taxon>
        <taxon>Mycobacteriales</taxon>
        <taxon>Nocardiaceae</taxon>
        <taxon>Rhodococcus</taxon>
    </lineage>
</organism>
<evidence type="ECO:0000313" key="11">
    <source>
        <dbReference type="EMBL" id="SEK73029.1"/>
    </source>
</evidence>
<evidence type="ECO:0000256" key="7">
    <source>
        <dbReference type="NCBIfam" id="TIGR01068"/>
    </source>
</evidence>
<sequence length="109" mass="11521">MSLATTTDAAFAADVLSSETPVLVEFTASWCPPCKMVAPVLEQIANEESGRLAVIALDVDENPGTAREYQVMGMPTMALFIGGEMVTTMVGAKPRAAIMRALEPHLPVA</sequence>
<dbReference type="GO" id="GO:0045454">
    <property type="term" value="P:cell redox homeostasis"/>
    <property type="evidence" value="ECO:0007669"/>
    <property type="project" value="TreeGrafter"/>
</dbReference>
<evidence type="ECO:0000256" key="8">
    <source>
        <dbReference type="PIRNR" id="PIRNR000077"/>
    </source>
</evidence>
<evidence type="ECO:0000256" key="5">
    <source>
        <dbReference type="ARBA" id="ARBA00023157"/>
    </source>
</evidence>
<keyword evidence="4" id="KW-0249">Electron transport</keyword>
<evidence type="ECO:0000256" key="9">
    <source>
        <dbReference type="PIRSR" id="PIRSR000077-4"/>
    </source>
</evidence>
<comment type="similarity">
    <text evidence="2 8">Belongs to the thioredoxin family.</text>
</comment>
<dbReference type="PANTHER" id="PTHR45663:SF11">
    <property type="entry name" value="GEO12009P1"/>
    <property type="match status" value="1"/>
</dbReference>
<dbReference type="InterPro" id="IPR013766">
    <property type="entry name" value="Thioredoxin_domain"/>
</dbReference>
<evidence type="ECO:0000256" key="2">
    <source>
        <dbReference type="ARBA" id="ARBA00008987"/>
    </source>
</evidence>
<dbReference type="PROSITE" id="PS51352">
    <property type="entry name" value="THIOREDOXIN_2"/>
    <property type="match status" value="1"/>
</dbReference>
<evidence type="ECO:0000259" key="10">
    <source>
        <dbReference type="PROSITE" id="PS51352"/>
    </source>
</evidence>
<comment type="function">
    <text evidence="1">Participates in various redox reactions through the reversible oxidation of its active center dithiol to a disulfide and catalyzes dithiol-disulfide exchange reactions.</text>
</comment>
<keyword evidence="5 9" id="KW-1015">Disulfide bond</keyword>
<dbReference type="GO" id="GO:0005829">
    <property type="term" value="C:cytosol"/>
    <property type="evidence" value="ECO:0007669"/>
    <property type="project" value="TreeGrafter"/>
</dbReference>
<dbReference type="Gene3D" id="3.40.30.10">
    <property type="entry name" value="Glutaredoxin"/>
    <property type="match status" value="1"/>
</dbReference>
<keyword evidence="3" id="KW-0813">Transport</keyword>
<dbReference type="SUPFAM" id="SSF52833">
    <property type="entry name" value="Thioredoxin-like"/>
    <property type="match status" value="1"/>
</dbReference>
<proteinExistence type="inferred from homology"/>
<dbReference type="OrthoDB" id="9790390at2"/>
<dbReference type="EMBL" id="FOAW01000003">
    <property type="protein sequence ID" value="SEK73029.1"/>
    <property type="molecule type" value="Genomic_DNA"/>
</dbReference>
<keyword evidence="12" id="KW-1185">Reference proteome</keyword>
<feature type="disulfide bond" description="Redox-active" evidence="9">
    <location>
        <begin position="31"/>
        <end position="34"/>
    </location>
</feature>
<dbReference type="InterPro" id="IPR036249">
    <property type="entry name" value="Thioredoxin-like_sf"/>
</dbReference>
<evidence type="ECO:0000256" key="3">
    <source>
        <dbReference type="ARBA" id="ARBA00022448"/>
    </source>
</evidence>
<dbReference type="PANTHER" id="PTHR45663">
    <property type="entry name" value="GEO12009P1"/>
    <property type="match status" value="1"/>
</dbReference>
<protein>
    <recommendedName>
        <fullName evidence="7 8">Thioredoxin</fullName>
    </recommendedName>
</protein>
<dbReference type="Pfam" id="PF00085">
    <property type="entry name" value="Thioredoxin"/>
    <property type="match status" value="1"/>
</dbReference>
<dbReference type="NCBIfam" id="TIGR01068">
    <property type="entry name" value="thioredoxin"/>
    <property type="match status" value="1"/>
</dbReference>
<reference evidence="12" key="1">
    <citation type="submission" date="2016-10" db="EMBL/GenBank/DDBJ databases">
        <authorList>
            <person name="Varghese N."/>
            <person name="Submissions S."/>
        </authorList>
    </citation>
    <scope>NUCLEOTIDE SEQUENCE [LARGE SCALE GENOMIC DNA]</scope>
    <source>
        <strain evidence="12">DSM 44675</strain>
    </source>
</reference>
<dbReference type="CDD" id="cd02947">
    <property type="entry name" value="TRX_family"/>
    <property type="match status" value="1"/>
</dbReference>
<dbReference type="AlphaFoldDB" id="A0A1H7JEG6"/>
<dbReference type="InterPro" id="IPR017937">
    <property type="entry name" value="Thioredoxin_CS"/>
</dbReference>
<dbReference type="InterPro" id="IPR005746">
    <property type="entry name" value="Thioredoxin"/>
</dbReference>
<name>A0A1H7JEG6_9NOCA</name>
<dbReference type="GO" id="GO:0015035">
    <property type="term" value="F:protein-disulfide reductase activity"/>
    <property type="evidence" value="ECO:0007669"/>
    <property type="project" value="UniProtKB-UniRule"/>
</dbReference>
<keyword evidence="6 9" id="KW-0676">Redox-active center</keyword>
<accession>A0A1H7JEG6</accession>
<gene>
    <name evidence="11" type="ORF">SAMN05444583_103158</name>
</gene>
<dbReference type="PRINTS" id="PR00421">
    <property type="entry name" value="THIOREDOXIN"/>
</dbReference>
<feature type="domain" description="Thioredoxin" evidence="10">
    <location>
        <begin position="1"/>
        <end position="107"/>
    </location>
</feature>
<evidence type="ECO:0000256" key="4">
    <source>
        <dbReference type="ARBA" id="ARBA00022982"/>
    </source>
</evidence>
<evidence type="ECO:0000256" key="6">
    <source>
        <dbReference type="ARBA" id="ARBA00023284"/>
    </source>
</evidence>
<dbReference type="Proteomes" id="UP000198677">
    <property type="component" value="Unassembled WGS sequence"/>
</dbReference>
<dbReference type="PROSITE" id="PS00194">
    <property type="entry name" value="THIOREDOXIN_1"/>
    <property type="match status" value="1"/>
</dbReference>
<dbReference type="RefSeq" id="WP_072750290.1">
    <property type="nucleotide sequence ID" value="NZ_FOAW01000003.1"/>
</dbReference>
<evidence type="ECO:0000256" key="1">
    <source>
        <dbReference type="ARBA" id="ARBA00003318"/>
    </source>
</evidence>
<dbReference type="PIRSF" id="PIRSF000077">
    <property type="entry name" value="Thioredoxin"/>
    <property type="match status" value="1"/>
</dbReference>
<dbReference type="FunFam" id="3.40.30.10:FF:000001">
    <property type="entry name" value="Thioredoxin"/>
    <property type="match status" value="1"/>
</dbReference>